<protein>
    <submittedName>
        <fullName evidence="1">Uncharacterized protein</fullName>
    </submittedName>
</protein>
<evidence type="ECO:0000313" key="2">
    <source>
        <dbReference type="Proteomes" id="UP000229523"/>
    </source>
</evidence>
<dbReference type="EMBL" id="MJBI02000001">
    <property type="protein sequence ID" value="RAI82892.1"/>
    <property type="molecule type" value="Genomic_DNA"/>
</dbReference>
<comment type="caution">
    <text evidence="1">The sequence shown here is derived from an EMBL/GenBank/DDBJ whole genome shotgun (WGS) entry which is preliminary data.</text>
</comment>
<accession>A0A2G5NRV1</accession>
<reference evidence="1 2" key="1">
    <citation type="journal article" date="2018" name="Front. Microbiol.">
        <title>Description and Comparative Genomics of Macrococcus caseolyticus subsp. hominis subsp. nov., Macrococcus goetzii sp. nov., Macrococcus epidermidis sp. nov., and Macrococcus bohemicus sp. nov., Novel Macrococci From Human Clinical Material With Virulence Potential and Suspected Uptake of Foreign DNA by Natural Transformation.</title>
        <authorList>
            <person name="Maslanova I."/>
            <person name="Wertheimer Z."/>
            <person name="Sedlacek I."/>
            <person name="Svec P."/>
            <person name="Indrakova A."/>
            <person name="Kovarovic V."/>
            <person name="Schumann P."/>
            <person name="Sproer C."/>
            <person name="Kralova S."/>
            <person name="Sedo O."/>
            <person name="Kristofova L."/>
            <person name="Vrbovska V."/>
            <person name="Fuzik T."/>
            <person name="Petras P."/>
            <person name="Zdrahal Z."/>
            <person name="Ruzickova V."/>
            <person name="Doskar J."/>
            <person name="Pantucek R."/>
        </authorList>
    </citation>
    <scope>NUCLEOTIDE SEQUENCE [LARGE SCALE GENOMIC DNA]</scope>
    <source>
        <strain evidence="1 2">CCM 4927</strain>
    </source>
</reference>
<dbReference type="RefSeq" id="WP_099577549.1">
    <property type="nucleotide sequence ID" value="NZ_MJBI02000001.1"/>
</dbReference>
<gene>
    <name evidence="1" type="ORF">BFS35_004190</name>
</gene>
<proteinExistence type="predicted"/>
<dbReference type="AlphaFoldDB" id="A0A2G5NRV1"/>
<sequence length="110" mass="13184">MKQEEKIIEIAPKDTNIIEMVERIPRRISSFVKEISLDQSLGNPRFLRNTINPRRFYLVYNNDFATLYDINEKLIVYETDVTNLIDKEMKEITFELGDSMYELHKVIRRL</sequence>
<keyword evidence="2" id="KW-1185">Reference proteome</keyword>
<evidence type="ECO:0000313" key="1">
    <source>
        <dbReference type="EMBL" id="RAI82892.1"/>
    </source>
</evidence>
<dbReference type="Proteomes" id="UP000229523">
    <property type="component" value="Unassembled WGS sequence"/>
</dbReference>
<name>A0A2G5NRV1_9STAP</name>
<organism evidence="1 2">
    <name type="scientific">Macrococcoides goetzii</name>
    <dbReference type="NCBI Taxonomy" id="1891097"/>
    <lineage>
        <taxon>Bacteria</taxon>
        <taxon>Bacillati</taxon>
        <taxon>Bacillota</taxon>
        <taxon>Bacilli</taxon>
        <taxon>Bacillales</taxon>
        <taxon>Staphylococcaceae</taxon>
        <taxon>Macrococcoides</taxon>
    </lineage>
</organism>